<dbReference type="InterPro" id="IPR036188">
    <property type="entry name" value="FAD/NAD-bd_sf"/>
</dbReference>
<dbReference type="EMBL" id="JAVHNQ010000011">
    <property type="protein sequence ID" value="KAK6336205.1"/>
    <property type="molecule type" value="Genomic_DNA"/>
</dbReference>
<dbReference type="Gene3D" id="3.50.50.100">
    <property type="match status" value="1"/>
</dbReference>
<evidence type="ECO:0000259" key="5">
    <source>
        <dbReference type="Pfam" id="PF07992"/>
    </source>
</evidence>
<evidence type="ECO:0000313" key="7">
    <source>
        <dbReference type="Proteomes" id="UP001375240"/>
    </source>
</evidence>
<dbReference type="GO" id="GO:0050660">
    <property type="term" value="F:flavin adenine dinucleotide binding"/>
    <property type="evidence" value="ECO:0007669"/>
    <property type="project" value="TreeGrafter"/>
</dbReference>
<evidence type="ECO:0000256" key="1">
    <source>
        <dbReference type="ARBA" id="ARBA00006442"/>
    </source>
</evidence>
<dbReference type="PRINTS" id="PR00411">
    <property type="entry name" value="PNDRDTASEI"/>
</dbReference>
<dbReference type="AlphaFoldDB" id="A0AAV9UA58"/>
<sequence>MTKTVVIVGAGFTGLPLAHKLLIYTAPKIQDGLKIILISPNSHFYWNLAATRGLVPGALPDDKLFFPIQPAFAKYPEQNFEFLLGKATRIDTEKNSVQVLCNSGANRDVSYDHLVIATGSSVAGGLPFKSLGSHETTLRSLHALQDEIRNAREIVVAGAGPTGIETAGELAAAYGNKKKVTLLIAADRVLHSFQPLQTVSQQIEGDLKKLGVNLIHNAKVQTAEKTEGGQTVIKLMNGNTITADCYIPLFGIQLNNAWITESFLDSSGSVTLDRYMRVEGTSNIWGIGDIGNLEAKQVVASDAQIIHLAGALDLVLTGKADKLKEHKPAERKTIFISLGKQHGTGQIGWWKVWGWMVVYIKGRNIFTDMAANYVAGKQLRHASM</sequence>
<organism evidence="6 7">
    <name type="scientific">Orbilia brochopaga</name>
    <dbReference type="NCBI Taxonomy" id="3140254"/>
    <lineage>
        <taxon>Eukaryota</taxon>
        <taxon>Fungi</taxon>
        <taxon>Dikarya</taxon>
        <taxon>Ascomycota</taxon>
        <taxon>Pezizomycotina</taxon>
        <taxon>Orbiliomycetes</taxon>
        <taxon>Orbiliales</taxon>
        <taxon>Orbiliaceae</taxon>
        <taxon>Orbilia</taxon>
    </lineage>
</organism>
<proteinExistence type="inferred from homology"/>
<dbReference type="Pfam" id="PF07992">
    <property type="entry name" value="Pyr_redox_2"/>
    <property type="match status" value="1"/>
</dbReference>
<evidence type="ECO:0000256" key="2">
    <source>
        <dbReference type="ARBA" id="ARBA00022630"/>
    </source>
</evidence>
<accession>A0AAV9UA58</accession>
<dbReference type="GO" id="GO:0005737">
    <property type="term" value="C:cytoplasm"/>
    <property type="evidence" value="ECO:0007669"/>
    <property type="project" value="TreeGrafter"/>
</dbReference>
<evidence type="ECO:0000256" key="3">
    <source>
        <dbReference type="ARBA" id="ARBA00022827"/>
    </source>
</evidence>
<feature type="domain" description="FAD/NAD(P)-binding" evidence="5">
    <location>
        <begin position="4"/>
        <end position="292"/>
    </location>
</feature>
<keyword evidence="3" id="KW-0274">FAD</keyword>
<name>A0AAV9UA58_9PEZI</name>
<reference evidence="6 7" key="1">
    <citation type="submission" date="2019-10" db="EMBL/GenBank/DDBJ databases">
        <authorList>
            <person name="Palmer J.M."/>
        </authorList>
    </citation>
    <scope>NUCLEOTIDE SEQUENCE [LARGE SCALE GENOMIC DNA]</scope>
    <source>
        <strain evidence="6 7">TWF696</strain>
    </source>
</reference>
<keyword evidence="7" id="KW-1185">Reference proteome</keyword>
<comment type="caution">
    <text evidence="6">The sequence shown here is derived from an EMBL/GenBank/DDBJ whole genome shotgun (WGS) entry which is preliminary data.</text>
</comment>
<evidence type="ECO:0000313" key="6">
    <source>
        <dbReference type="EMBL" id="KAK6336205.1"/>
    </source>
</evidence>
<protein>
    <recommendedName>
        <fullName evidence="5">FAD/NAD(P)-binding domain-containing protein</fullName>
    </recommendedName>
</protein>
<comment type="similarity">
    <text evidence="1">Belongs to the FAD-dependent oxidoreductase family.</text>
</comment>
<keyword evidence="4" id="KW-0560">Oxidoreductase</keyword>
<keyword evidence="2" id="KW-0285">Flavoprotein</keyword>
<dbReference type="PANTHER" id="PTHR43735">
    <property type="entry name" value="APOPTOSIS-INDUCING FACTOR 1"/>
    <property type="match status" value="1"/>
</dbReference>
<dbReference type="Proteomes" id="UP001375240">
    <property type="component" value="Unassembled WGS sequence"/>
</dbReference>
<dbReference type="PANTHER" id="PTHR43735:SF3">
    <property type="entry name" value="FERROPTOSIS SUPPRESSOR PROTEIN 1"/>
    <property type="match status" value="1"/>
</dbReference>
<dbReference type="SUPFAM" id="SSF51905">
    <property type="entry name" value="FAD/NAD(P)-binding domain"/>
    <property type="match status" value="2"/>
</dbReference>
<evidence type="ECO:0000256" key="4">
    <source>
        <dbReference type="ARBA" id="ARBA00023002"/>
    </source>
</evidence>
<dbReference type="InterPro" id="IPR023753">
    <property type="entry name" value="FAD/NAD-binding_dom"/>
</dbReference>
<gene>
    <name evidence="6" type="ORF">TWF696_001768</name>
</gene>
<dbReference type="GO" id="GO:0004174">
    <property type="term" value="F:electron-transferring-flavoprotein dehydrogenase activity"/>
    <property type="evidence" value="ECO:0007669"/>
    <property type="project" value="TreeGrafter"/>
</dbReference>